<sequence>MVESGLILCHGIHTILSVHISEDTREGKMRVAQNLLECQWRGLESEHAKTPAAVERYTVIQWKMWRSNNSLQSFEVQGFKDLGFVDRFRLGIDRRRVNGDGIEQFVSYLCCTDDLVG</sequence>
<dbReference type="Proteomes" id="UP000734854">
    <property type="component" value="Unassembled WGS sequence"/>
</dbReference>
<keyword evidence="2" id="KW-1185">Reference proteome</keyword>
<evidence type="ECO:0000313" key="2">
    <source>
        <dbReference type="Proteomes" id="UP000734854"/>
    </source>
</evidence>
<name>A0A8J5FHA9_ZINOF</name>
<comment type="caution">
    <text evidence="1">The sequence shown here is derived from an EMBL/GenBank/DDBJ whole genome shotgun (WGS) entry which is preliminary data.</text>
</comment>
<dbReference type="EMBL" id="JACMSC010000015">
    <property type="protein sequence ID" value="KAG6487380.1"/>
    <property type="molecule type" value="Genomic_DNA"/>
</dbReference>
<dbReference type="AlphaFoldDB" id="A0A8J5FHA9"/>
<organism evidence="1 2">
    <name type="scientific">Zingiber officinale</name>
    <name type="common">Ginger</name>
    <name type="synonym">Amomum zingiber</name>
    <dbReference type="NCBI Taxonomy" id="94328"/>
    <lineage>
        <taxon>Eukaryota</taxon>
        <taxon>Viridiplantae</taxon>
        <taxon>Streptophyta</taxon>
        <taxon>Embryophyta</taxon>
        <taxon>Tracheophyta</taxon>
        <taxon>Spermatophyta</taxon>
        <taxon>Magnoliopsida</taxon>
        <taxon>Liliopsida</taxon>
        <taxon>Zingiberales</taxon>
        <taxon>Zingiberaceae</taxon>
        <taxon>Zingiber</taxon>
    </lineage>
</organism>
<accession>A0A8J5FHA9</accession>
<gene>
    <name evidence="1" type="ORF">ZIOFF_055966</name>
</gene>
<protein>
    <submittedName>
        <fullName evidence="1">Uncharacterized protein</fullName>
    </submittedName>
</protein>
<evidence type="ECO:0000313" key="1">
    <source>
        <dbReference type="EMBL" id="KAG6487380.1"/>
    </source>
</evidence>
<proteinExistence type="predicted"/>
<reference evidence="1 2" key="1">
    <citation type="submission" date="2020-08" db="EMBL/GenBank/DDBJ databases">
        <title>Plant Genome Project.</title>
        <authorList>
            <person name="Zhang R.-G."/>
        </authorList>
    </citation>
    <scope>NUCLEOTIDE SEQUENCE [LARGE SCALE GENOMIC DNA]</scope>
    <source>
        <tissue evidence="1">Rhizome</tissue>
    </source>
</reference>